<evidence type="ECO:0000313" key="1">
    <source>
        <dbReference type="EMBL" id="CUV15217.1"/>
    </source>
</evidence>
<dbReference type="AlphaFoldDB" id="A0A0S4U0D1"/>
<name>A0A0S4U0D1_RALSL</name>
<proteinExistence type="predicted"/>
<accession>A0A0S4U0D1</accession>
<sequence>MVTAKKTAKKTTKNGAAKAAAKQVITKKKVFAKVPWVVHFGELQQIKKKRGRKPAAAKTEHLFRVVGEKLPFSALAHVKKHLQENGYSSQGVYVAHDSMGCPRYIGRGNIFQRLAARKKALQFELEYFSFYVVADKKHEREIETLLIRAAAFLLEFNDRKKRIGIAPGSVKDFEAGTVFYERRYERGAKP</sequence>
<organism evidence="1">
    <name type="scientific">Ralstonia solanacearum</name>
    <name type="common">Pseudomonas solanacearum</name>
    <dbReference type="NCBI Taxonomy" id="305"/>
    <lineage>
        <taxon>Bacteria</taxon>
        <taxon>Pseudomonadati</taxon>
        <taxon>Pseudomonadota</taxon>
        <taxon>Betaproteobacteria</taxon>
        <taxon>Burkholderiales</taxon>
        <taxon>Burkholderiaceae</taxon>
        <taxon>Ralstonia</taxon>
        <taxon>Ralstonia solanacearum species complex</taxon>
    </lineage>
</organism>
<reference evidence="1" key="1">
    <citation type="submission" date="2015-10" db="EMBL/GenBank/DDBJ databases">
        <authorList>
            <person name="Gilbert D.G."/>
        </authorList>
    </citation>
    <scope>NUCLEOTIDE SEQUENCE</scope>
    <source>
        <strain evidence="1">Phyl III-seqv23</strain>
    </source>
</reference>
<protein>
    <submittedName>
        <fullName evidence="1">Uncharacterized protein</fullName>
    </submittedName>
</protein>
<gene>
    <name evidence="1" type="ORF">RUN39_v1_1170009</name>
</gene>
<dbReference type="EMBL" id="LN899819">
    <property type="protein sequence ID" value="CUV15217.1"/>
    <property type="molecule type" value="Genomic_DNA"/>
</dbReference>